<evidence type="ECO:0000313" key="2">
    <source>
        <dbReference type="Proteomes" id="UP000020681"/>
    </source>
</evidence>
<organism evidence="1 2">
    <name type="scientific">Mycobacterium ulcerans str. Harvey</name>
    <dbReference type="NCBI Taxonomy" id="1299332"/>
    <lineage>
        <taxon>Bacteria</taxon>
        <taxon>Bacillati</taxon>
        <taxon>Actinomycetota</taxon>
        <taxon>Actinomycetes</taxon>
        <taxon>Mycobacteriales</taxon>
        <taxon>Mycobacteriaceae</taxon>
        <taxon>Mycobacterium</taxon>
        <taxon>Mycobacterium ulcerans group</taxon>
    </lineage>
</organism>
<accession>A0ABN0QQX6</accession>
<dbReference type="Proteomes" id="UP000020681">
    <property type="component" value="Unassembled WGS sequence"/>
</dbReference>
<name>A0ABN0QQX6_MYCUL</name>
<sequence length="40" mass="4357">MLWFPWLDDPSIGPAAPRILNNFLAHSSGGVAAAARWHRG</sequence>
<dbReference type="EMBL" id="JAOL01000166">
    <property type="protein sequence ID" value="EUA87078.1"/>
    <property type="molecule type" value="Genomic_DNA"/>
</dbReference>
<protein>
    <submittedName>
        <fullName evidence="1">Uncharacterized protein</fullName>
    </submittedName>
</protein>
<gene>
    <name evidence="1" type="ORF">I551_6477</name>
</gene>
<reference evidence="1 2" key="1">
    <citation type="submission" date="2014-01" db="EMBL/GenBank/DDBJ databases">
        <authorList>
            <person name="Dobos K."/>
            <person name="Lenaerts A."/>
            <person name="Ordway D."/>
            <person name="DeGroote M.A."/>
            <person name="Parker T."/>
            <person name="Sizemore C."/>
            <person name="Tallon L.J."/>
            <person name="Sadzewicz L.K."/>
            <person name="Sengamalay N."/>
            <person name="Fraser C.M."/>
            <person name="Hine E."/>
            <person name="Shefchek K.A."/>
            <person name="Das S.P."/>
            <person name="Tettelin H."/>
        </authorList>
    </citation>
    <scope>NUCLEOTIDE SEQUENCE [LARGE SCALE GENOMIC DNA]</scope>
    <source>
        <strain evidence="1 2">Harvey</strain>
    </source>
</reference>
<comment type="caution">
    <text evidence="1">The sequence shown here is derived from an EMBL/GenBank/DDBJ whole genome shotgun (WGS) entry which is preliminary data.</text>
</comment>
<evidence type="ECO:0000313" key="1">
    <source>
        <dbReference type="EMBL" id="EUA87078.1"/>
    </source>
</evidence>
<keyword evidence="2" id="KW-1185">Reference proteome</keyword>
<proteinExistence type="predicted"/>